<evidence type="ECO:0000313" key="1">
    <source>
        <dbReference type="EMBL" id="HGI30954.1"/>
    </source>
</evidence>
<dbReference type="AlphaFoldDB" id="A0A7V3YH15"/>
<name>A0A7V3YH15_9BACT</name>
<organism evidence="1">
    <name type="scientific">Candidatus Caldatribacterium californiense</name>
    <dbReference type="NCBI Taxonomy" id="1454726"/>
    <lineage>
        <taxon>Bacteria</taxon>
        <taxon>Pseudomonadati</taxon>
        <taxon>Atribacterota</taxon>
        <taxon>Atribacteria</taxon>
        <taxon>Atribacterales</taxon>
        <taxon>Candidatus Caldatribacteriaceae</taxon>
        <taxon>Candidatus Caldatribacterium</taxon>
    </lineage>
</organism>
<proteinExistence type="predicted"/>
<dbReference type="EMBL" id="DTFV01000096">
    <property type="protein sequence ID" value="HGI30954.1"/>
    <property type="molecule type" value="Genomic_DNA"/>
</dbReference>
<accession>A0A7V3YH15</accession>
<comment type="caution">
    <text evidence="1">The sequence shown here is derived from an EMBL/GenBank/DDBJ whole genome shotgun (WGS) entry which is preliminary data.</text>
</comment>
<reference evidence="1" key="1">
    <citation type="journal article" date="2020" name="mSystems">
        <title>Genome- and Community-Level Interaction Insights into Carbon Utilization and Element Cycling Functions of Hydrothermarchaeota in Hydrothermal Sediment.</title>
        <authorList>
            <person name="Zhou Z."/>
            <person name="Liu Y."/>
            <person name="Xu W."/>
            <person name="Pan J."/>
            <person name="Luo Z.H."/>
            <person name="Li M."/>
        </authorList>
    </citation>
    <scope>NUCLEOTIDE SEQUENCE [LARGE SCALE GENOMIC DNA]</scope>
    <source>
        <strain evidence="1">SpSt-747</strain>
    </source>
</reference>
<sequence length="67" mass="7867">MEARGEYRDKGVEEVCRTPFAERIARWPWILDKRIRRRYLTKDEEEAYLAQLVCLKCGKPCGGSCES</sequence>
<protein>
    <submittedName>
        <fullName evidence="1">Uncharacterized protein</fullName>
    </submittedName>
</protein>
<gene>
    <name evidence="1" type="ORF">ENV30_06585</name>
</gene>